<comment type="caution">
    <text evidence="2">The sequence shown here is derived from an EMBL/GenBank/DDBJ whole genome shotgun (WGS) entry which is preliminary data.</text>
</comment>
<sequence length="99" mass="10844">MGVVVCIGANSLWNVLALFGDYCIRRICWLTCGARSKVQPSLEELAFPGRRGVGRLQGGEGDDLPITQPSGQRIGSACCLKGDGLRTLRLRRTKRGRRQ</sequence>
<dbReference type="AlphaFoldDB" id="A0A388L345"/>
<evidence type="ECO:0000313" key="3">
    <source>
        <dbReference type="Proteomes" id="UP000265515"/>
    </source>
</evidence>
<accession>A0A388L345</accession>
<dbReference type="Gramene" id="GBG76623">
    <property type="protein sequence ID" value="GBG76623"/>
    <property type="gene ID" value="CBR_g22839"/>
</dbReference>
<evidence type="ECO:0008006" key="4">
    <source>
        <dbReference type="Google" id="ProtNLM"/>
    </source>
</evidence>
<feature type="chain" id="PRO_5017260210" description="Secreted protein" evidence="1">
    <location>
        <begin position="18"/>
        <end position="99"/>
    </location>
</feature>
<protein>
    <recommendedName>
        <fullName evidence="4">Secreted protein</fullName>
    </recommendedName>
</protein>
<feature type="signal peptide" evidence="1">
    <location>
        <begin position="1"/>
        <end position="17"/>
    </location>
</feature>
<dbReference type="Proteomes" id="UP000265515">
    <property type="component" value="Unassembled WGS sequence"/>
</dbReference>
<proteinExistence type="predicted"/>
<keyword evidence="3" id="KW-1185">Reference proteome</keyword>
<evidence type="ECO:0000313" key="2">
    <source>
        <dbReference type="EMBL" id="GBG76623.1"/>
    </source>
</evidence>
<organism evidence="2 3">
    <name type="scientific">Chara braunii</name>
    <name type="common">Braun's stonewort</name>
    <dbReference type="NCBI Taxonomy" id="69332"/>
    <lineage>
        <taxon>Eukaryota</taxon>
        <taxon>Viridiplantae</taxon>
        <taxon>Streptophyta</taxon>
        <taxon>Charophyceae</taxon>
        <taxon>Charales</taxon>
        <taxon>Characeae</taxon>
        <taxon>Chara</taxon>
    </lineage>
</organism>
<evidence type="ECO:0000256" key="1">
    <source>
        <dbReference type="SAM" id="SignalP"/>
    </source>
</evidence>
<reference evidence="2 3" key="1">
    <citation type="journal article" date="2018" name="Cell">
        <title>The Chara Genome: Secondary Complexity and Implications for Plant Terrestrialization.</title>
        <authorList>
            <person name="Nishiyama T."/>
            <person name="Sakayama H."/>
            <person name="Vries J.D."/>
            <person name="Buschmann H."/>
            <person name="Saint-Marcoux D."/>
            <person name="Ullrich K.K."/>
            <person name="Haas F.B."/>
            <person name="Vanderstraeten L."/>
            <person name="Becker D."/>
            <person name="Lang D."/>
            <person name="Vosolsobe S."/>
            <person name="Rombauts S."/>
            <person name="Wilhelmsson P.K.I."/>
            <person name="Janitza P."/>
            <person name="Kern R."/>
            <person name="Heyl A."/>
            <person name="Rumpler F."/>
            <person name="Villalobos L.I.A.C."/>
            <person name="Clay J.M."/>
            <person name="Skokan R."/>
            <person name="Toyoda A."/>
            <person name="Suzuki Y."/>
            <person name="Kagoshima H."/>
            <person name="Schijlen E."/>
            <person name="Tajeshwar N."/>
            <person name="Catarino B."/>
            <person name="Hetherington A.J."/>
            <person name="Saltykova A."/>
            <person name="Bonnot C."/>
            <person name="Breuninger H."/>
            <person name="Symeonidi A."/>
            <person name="Radhakrishnan G.V."/>
            <person name="Van Nieuwerburgh F."/>
            <person name="Deforce D."/>
            <person name="Chang C."/>
            <person name="Karol K.G."/>
            <person name="Hedrich R."/>
            <person name="Ulvskov P."/>
            <person name="Glockner G."/>
            <person name="Delwiche C.F."/>
            <person name="Petrasek J."/>
            <person name="Van de Peer Y."/>
            <person name="Friml J."/>
            <person name="Beilby M."/>
            <person name="Dolan L."/>
            <person name="Kohara Y."/>
            <person name="Sugano S."/>
            <person name="Fujiyama A."/>
            <person name="Delaux P.-M."/>
            <person name="Quint M."/>
            <person name="TheiBen G."/>
            <person name="Hagemann M."/>
            <person name="Harholt J."/>
            <person name="Dunand C."/>
            <person name="Zachgo S."/>
            <person name="Langdale J."/>
            <person name="Maumus F."/>
            <person name="Straeten D.V.D."/>
            <person name="Gould S.B."/>
            <person name="Rensing S.A."/>
        </authorList>
    </citation>
    <scope>NUCLEOTIDE SEQUENCE [LARGE SCALE GENOMIC DNA]</scope>
    <source>
        <strain evidence="2 3">S276</strain>
    </source>
</reference>
<gene>
    <name evidence="2" type="ORF">CBR_g22839</name>
</gene>
<name>A0A388L345_CHABU</name>
<dbReference type="EMBL" id="BFEA01000249">
    <property type="protein sequence ID" value="GBG76623.1"/>
    <property type="molecule type" value="Genomic_DNA"/>
</dbReference>
<keyword evidence="1" id="KW-0732">Signal</keyword>